<dbReference type="Proteomes" id="UP000886595">
    <property type="component" value="Unassembled WGS sequence"/>
</dbReference>
<dbReference type="AlphaFoldDB" id="A0A8X7S7K9"/>
<dbReference type="EMBL" id="JAAMPC010000007">
    <property type="protein sequence ID" value="KAG2301183.1"/>
    <property type="molecule type" value="Genomic_DNA"/>
</dbReference>
<name>A0A8X7S7K9_BRACI</name>
<accession>A0A8X7S7K9</accession>
<dbReference type="OrthoDB" id="1036956at2759"/>
<sequence length="104" mass="12071">MLLDIGLRELDTARKPRTPRNVMVIAENIKEETNFVSVSRNLRSNVTNCTWVLPDDYEDEKINHVKLPSASSIWKWQDLLDGKKPMSREHVRALRLKTPCDRLG</sequence>
<evidence type="ECO:0000313" key="2">
    <source>
        <dbReference type="Proteomes" id="UP000886595"/>
    </source>
</evidence>
<evidence type="ECO:0000313" key="1">
    <source>
        <dbReference type="EMBL" id="KAG2301183.1"/>
    </source>
</evidence>
<organism evidence="1 2">
    <name type="scientific">Brassica carinata</name>
    <name type="common">Ethiopian mustard</name>
    <name type="synonym">Abyssinian cabbage</name>
    <dbReference type="NCBI Taxonomy" id="52824"/>
    <lineage>
        <taxon>Eukaryota</taxon>
        <taxon>Viridiplantae</taxon>
        <taxon>Streptophyta</taxon>
        <taxon>Embryophyta</taxon>
        <taxon>Tracheophyta</taxon>
        <taxon>Spermatophyta</taxon>
        <taxon>Magnoliopsida</taxon>
        <taxon>eudicotyledons</taxon>
        <taxon>Gunneridae</taxon>
        <taxon>Pentapetalae</taxon>
        <taxon>rosids</taxon>
        <taxon>malvids</taxon>
        <taxon>Brassicales</taxon>
        <taxon>Brassicaceae</taxon>
        <taxon>Brassiceae</taxon>
        <taxon>Brassica</taxon>
    </lineage>
</organism>
<proteinExistence type="predicted"/>
<keyword evidence="2" id="KW-1185">Reference proteome</keyword>
<gene>
    <name evidence="1" type="ORF">Bca52824_029834</name>
</gene>
<reference evidence="1 2" key="1">
    <citation type="submission" date="2020-02" db="EMBL/GenBank/DDBJ databases">
        <authorList>
            <person name="Ma Q."/>
            <person name="Huang Y."/>
            <person name="Song X."/>
            <person name="Pei D."/>
        </authorList>
    </citation>
    <scope>NUCLEOTIDE SEQUENCE [LARGE SCALE GENOMIC DNA]</scope>
    <source>
        <strain evidence="1">Sxm20200214</strain>
        <tissue evidence="1">Leaf</tissue>
    </source>
</reference>
<comment type="caution">
    <text evidence="1">The sequence shown here is derived from an EMBL/GenBank/DDBJ whole genome shotgun (WGS) entry which is preliminary data.</text>
</comment>
<protein>
    <submittedName>
        <fullName evidence="1">Uncharacterized protein</fullName>
    </submittedName>
</protein>